<protein>
    <recommendedName>
        <fullName evidence="3">DUF2785 domain-containing protein</fullName>
    </recommendedName>
</protein>
<dbReference type="STRING" id="1423778.FC70_GL000403"/>
<dbReference type="RefSeq" id="WP_057889352.1">
    <property type="nucleotide sequence ID" value="NZ_AZFE01000003.1"/>
</dbReference>
<evidence type="ECO:0000313" key="2">
    <source>
        <dbReference type="Proteomes" id="UP000051697"/>
    </source>
</evidence>
<name>A0A0R1RNL2_9LACO</name>
<proteinExistence type="predicted"/>
<dbReference type="PATRIC" id="fig|1423778.4.peg.422"/>
<keyword evidence="2" id="KW-1185">Reference proteome</keyword>
<dbReference type="AlphaFoldDB" id="A0A0R1RNL2"/>
<dbReference type="Proteomes" id="UP000051697">
    <property type="component" value="Unassembled WGS sequence"/>
</dbReference>
<dbReference type="OrthoDB" id="7619731at2"/>
<dbReference type="EMBL" id="AZFE01000003">
    <property type="protein sequence ID" value="KRL57929.1"/>
    <property type="molecule type" value="Genomic_DNA"/>
</dbReference>
<dbReference type="InterPro" id="IPR021247">
    <property type="entry name" value="DUF2785"/>
</dbReference>
<evidence type="ECO:0008006" key="3">
    <source>
        <dbReference type="Google" id="ProtNLM"/>
    </source>
</evidence>
<accession>A0A0R1RNL2</accession>
<gene>
    <name evidence="1" type="ORF">FC70_GL000403</name>
</gene>
<organism evidence="1 2">
    <name type="scientific">Paucilactobacillus oligofermentans DSM 15707 = LMG 22743</name>
    <dbReference type="NCBI Taxonomy" id="1423778"/>
    <lineage>
        <taxon>Bacteria</taxon>
        <taxon>Bacillati</taxon>
        <taxon>Bacillota</taxon>
        <taxon>Bacilli</taxon>
        <taxon>Lactobacillales</taxon>
        <taxon>Lactobacillaceae</taxon>
        <taxon>Paucilactobacillus</taxon>
    </lineage>
</organism>
<dbReference type="KEGG" id="lol:LACOL_1291"/>
<dbReference type="Pfam" id="PF10978">
    <property type="entry name" value="DUF2785"/>
    <property type="match status" value="1"/>
</dbReference>
<comment type="caution">
    <text evidence="1">The sequence shown here is derived from an EMBL/GenBank/DDBJ whole genome shotgun (WGS) entry which is preliminary data.</text>
</comment>
<evidence type="ECO:0000313" key="1">
    <source>
        <dbReference type="EMBL" id="KRL57929.1"/>
    </source>
</evidence>
<reference evidence="1 2" key="1">
    <citation type="journal article" date="2015" name="Genome Announc.">
        <title>Expanding the biotechnology potential of lactobacilli through comparative genomics of 213 strains and associated genera.</title>
        <authorList>
            <person name="Sun Z."/>
            <person name="Harris H.M."/>
            <person name="McCann A."/>
            <person name="Guo C."/>
            <person name="Argimon S."/>
            <person name="Zhang W."/>
            <person name="Yang X."/>
            <person name="Jeffery I.B."/>
            <person name="Cooney J.C."/>
            <person name="Kagawa T.F."/>
            <person name="Liu W."/>
            <person name="Song Y."/>
            <person name="Salvetti E."/>
            <person name="Wrobel A."/>
            <person name="Rasinkangas P."/>
            <person name="Parkhill J."/>
            <person name="Rea M.C."/>
            <person name="O'Sullivan O."/>
            <person name="Ritari J."/>
            <person name="Douillard F.P."/>
            <person name="Paul Ross R."/>
            <person name="Yang R."/>
            <person name="Briner A.E."/>
            <person name="Felis G.E."/>
            <person name="de Vos W.M."/>
            <person name="Barrangou R."/>
            <person name="Klaenhammer T.R."/>
            <person name="Caufield P.W."/>
            <person name="Cui Y."/>
            <person name="Zhang H."/>
            <person name="O'Toole P.W."/>
        </authorList>
    </citation>
    <scope>NUCLEOTIDE SEQUENCE [LARGE SCALE GENOMIC DNA]</scope>
    <source>
        <strain evidence="1 2">DSM 15707</strain>
    </source>
</reference>
<sequence length="323" mass="37598">MTQIETVKKQLVELRKKLNDGKIYQSLGSEIGNVIDNVKKIKLAKVYLSTDDDQYLETLNDLRTQNNEQQLTEISDEELILMLTHLGSMNPNVRDQGVYFFFSELLELQVISKQQLVLSFNYLSQDDVMFSHILEPKNNAIFKRSFSLLLLSTVLYGDQAGYFFLDSEKLDEFIIQFATYIILETDTRGFIKSNGWAHAYTHIGNVIDELCKRDDLSRADKLFLMTVLLERYKRLETPIIFGESQRIVAFLSSLANKNELYSSYLLLQLKSWRSYLMTKLQPQTEADWNIIFNHSRLMQAMLVRDDFPDEIMKYISTGENLLS</sequence>